<organism evidence="1 2">
    <name type="scientific">Ambrosia artemisiifolia</name>
    <name type="common">Common ragweed</name>
    <dbReference type="NCBI Taxonomy" id="4212"/>
    <lineage>
        <taxon>Eukaryota</taxon>
        <taxon>Viridiplantae</taxon>
        <taxon>Streptophyta</taxon>
        <taxon>Embryophyta</taxon>
        <taxon>Tracheophyta</taxon>
        <taxon>Spermatophyta</taxon>
        <taxon>Magnoliopsida</taxon>
        <taxon>eudicotyledons</taxon>
        <taxon>Gunneridae</taxon>
        <taxon>Pentapetalae</taxon>
        <taxon>asterids</taxon>
        <taxon>campanulids</taxon>
        <taxon>Asterales</taxon>
        <taxon>Asteraceae</taxon>
        <taxon>Asteroideae</taxon>
        <taxon>Heliantheae alliance</taxon>
        <taxon>Heliantheae</taxon>
        <taxon>Ambrosia</taxon>
    </lineage>
</organism>
<dbReference type="Proteomes" id="UP001206925">
    <property type="component" value="Unassembled WGS sequence"/>
</dbReference>
<gene>
    <name evidence="1" type="ORF">M8C21_006831</name>
</gene>
<dbReference type="EMBL" id="JAMZMK010003621">
    <property type="protein sequence ID" value="KAI7754418.1"/>
    <property type="molecule type" value="Genomic_DNA"/>
</dbReference>
<evidence type="ECO:0000313" key="1">
    <source>
        <dbReference type="EMBL" id="KAI7754418.1"/>
    </source>
</evidence>
<keyword evidence="2" id="KW-1185">Reference proteome</keyword>
<proteinExistence type="predicted"/>
<accession>A0AAD5D508</accession>
<name>A0AAD5D508_AMBAR</name>
<protein>
    <submittedName>
        <fullName evidence="1">Uncharacterized protein</fullName>
    </submittedName>
</protein>
<comment type="caution">
    <text evidence="1">The sequence shown here is derived from an EMBL/GenBank/DDBJ whole genome shotgun (WGS) entry which is preliminary data.</text>
</comment>
<dbReference type="AlphaFoldDB" id="A0AAD5D508"/>
<sequence length="25" mass="2767">MLQISSLTHLRKGGKGKLIIEFLPS</sequence>
<evidence type="ECO:0000313" key="2">
    <source>
        <dbReference type="Proteomes" id="UP001206925"/>
    </source>
</evidence>
<reference evidence="1" key="1">
    <citation type="submission" date="2022-06" db="EMBL/GenBank/DDBJ databases">
        <title>Uncovering the hologenomic basis of an extraordinary plant invasion.</title>
        <authorList>
            <person name="Bieker V.C."/>
            <person name="Martin M.D."/>
            <person name="Gilbert T."/>
            <person name="Hodgins K."/>
            <person name="Battlay P."/>
            <person name="Petersen B."/>
            <person name="Wilson J."/>
        </authorList>
    </citation>
    <scope>NUCLEOTIDE SEQUENCE</scope>
    <source>
        <strain evidence="1">AA19_3_7</strain>
        <tissue evidence="1">Leaf</tissue>
    </source>
</reference>